<dbReference type="Gene3D" id="1.10.10.10">
    <property type="entry name" value="Winged helix-like DNA-binding domain superfamily/Winged helix DNA-binding domain"/>
    <property type="match status" value="1"/>
</dbReference>
<dbReference type="CDD" id="cd17920">
    <property type="entry name" value="DEXHc_RecQ"/>
    <property type="match status" value="1"/>
</dbReference>
<dbReference type="InterPro" id="IPR010997">
    <property type="entry name" value="HRDC-like_sf"/>
</dbReference>
<keyword evidence="8" id="KW-0413">Isomerase</keyword>
<feature type="domain" description="Helicase C-terminal" evidence="14">
    <location>
        <begin position="189"/>
        <end position="337"/>
    </location>
</feature>
<evidence type="ECO:0000256" key="10">
    <source>
        <dbReference type="RuleBase" id="RU364117"/>
    </source>
</evidence>
<dbReference type="AlphaFoldDB" id="W1PBA6"/>
<dbReference type="STRING" id="13333.W1PBA6"/>
<dbReference type="GO" id="GO:0005694">
    <property type="term" value="C:chromosome"/>
    <property type="evidence" value="ECO:0000318"/>
    <property type="project" value="GO_Central"/>
</dbReference>
<dbReference type="InterPro" id="IPR036390">
    <property type="entry name" value="WH_DNA-bd_sf"/>
</dbReference>
<evidence type="ECO:0000256" key="2">
    <source>
        <dbReference type="ARBA" id="ARBA00005446"/>
    </source>
</evidence>
<dbReference type="Gene3D" id="3.40.50.300">
    <property type="entry name" value="P-loop containing nucleotide triphosphate hydrolases"/>
    <property type="match status" value="2"/>
</dbReference>
<dbReference type="GO" id="GO:0009378">
    <property type="term" value="F:four-way junction helicase activity"/>
    <property type="evidence" value="ECO:0000318"/>
    <property type="project" value="GO_Central"/>
</dbReference>
<dbReference type="FunFam" id="1.10.10.10:FF:000513">
    <property type="entry name" value="ATP-dependent DNA helicase"/>
    <property type="match status" value="1"/>
</dbReference>
<dbReference type="InterPro" id="IPR004589">
    <property type="entry name" value="DNA_helicase_ATP-dep_RecQ"/>
</dbReference>
<keyword evidence="6 10" id="KW-0067">ATP-binding</keyword>
<dbReference type="SMART" id="SM00490">
    <property type="entry name" value="HELICc"/>
    <property type="match status" value="1"/>
</dbReference>
<dbReference type="InterPro" id="IPR044876">
    <property type="entry name" value="HRDC_dom_sf"/>
</dbReference>
<dbReference type="GO" id="GO:0016887">
    <property type="term" value="F:ATP hydrolysis activity"/>
    <property type="evidence" value="ECO:0007669"/>
    <property type="project" value="RHEA"/>
</dbReference>
<dbReference type="InterPro" id="IPR029491">
    <property type="entry name" value="Helicase_HTH"/>
</dbReference>
<keyword evidence="5 10" id="KW-0347">Helicase</keyword>
<evidence type="ECO:0000256" key="5">
    <source>
        <dbReference type="ARBA" id="ARBA00022806"/>
    </source>
</evidence>
<dbReference type="EMBL" id="KI394293">
    <property type="protein sequence ID" value="ERN04310.1"/>
    <property type="molecule type" value="Genomic_DNA"/>
</dbReference>
<keyword evidence="4 10" id="KW-0378">Hydrolase</keyword>
<dbReference type="GO" id="GO:0000724">
    <property type="term" value="P:double-strand break repair via homologous recombination"/>
    <property type="evidence" value="ECO:0000318"/>
    <property type="project" value="GO_Central"/>
</dbReference>
<dbReference type="Gramene" id="ERN04310">
    <property type="protein sequence ID" value="ERN04310"/>
    <property type="gene ID" value="AMTR_s00077p00186260"/>
</dbReference>
<dbReference type="InterPro" id="IPR014001">
    <property type="entry name" value="Helicase_ATP-bd"/>
</dbReference>
<evidence type="ECO:0000256" key="8">
    <source>
        <dbReference type="ARBA" id="ARBA00023235"/>
    </source>
</evidence>
<dbReference type="GO" id="GO:0006260">
    <property type="term" value="P:DNA replication"/>
    <property type="evidence" value="ECO:0000318"/>
    <property type="project" value="GO_Central"/>
</dbReference>
<dbReference type="CDD" id="cd18794">
    <property type="entry name" value="SF2_C_RecQ"/>
    <property type="match status" value="1"/>
</dbReference>
<proteinExistence type="inferred from homology"/>
<dbReference type="PROSITE" id="PS50967">
    <property type="entry name" value="HRDC"/>
    <property type="match status" value="1"/>
</dbReference>
<organism evidence="15 16">
    <name type="scientific">Amborella trichopoda</name>
    <dbReference type="NCBI Taxonomy" id="13333"/>
    <lineage>
        <taxon>Eukaryota</taxon>
        <taxon>Viridiplantae</taxon>
        <taxon>Streptophyta</taxon>
        <taxon>Embryophyta</taxon>
        <taxon>Tracheophyta</taxon>
        <taxon>Spermatophyta</taxon>
        <taxon>Magnoliopsida</taxon>
        <taxon>Amborellales</taxon>
        <taxon>Amborellaceae</taxon>
        <taxon>Amborella</taxon>
    </lineage>
</organism>
<dbReference type="Pfam" id="PF00270">
    <property type="entry name" value="DEAD"/>
    <property type="match status" value="1"/>
</dbReference>
<evidence type="ECO:0000259" key="14">
    <source>
        <dbReference type="PROSITE" id="PS51194"/>
    </source>
</evidence>
<evidence type="ECO:0000256" key="9">
    <source>
        <dbReference type="ARBA" id="ARBA00034617"/>
    </source>
</evidence>
<dbReference type="InterPro" id="IPR036388">
    <property type="entry name" value="WH-like_DNA-bd_sf"/>
</dbReference>
<dbReference type="InterPro" id="IPR018982">
    <property type="entry name" value="RQC_domain"/>
</dbReference>
<dbReference type="PANTHER" id="PTHR13710">
    <property type="entry name" value="DNA HELICASE RECQ FAMILY MEMBER"/>
    <property type="match status" value="1"/>
</dbReference>
<dbReference type="SUPFAM" id="SSF46785">
    <property type="entry name" value="Winged helix' DNA-binding domain"/>
    <property type="match status" value="1"/>
</dbReference>
<dbReference type="GO" id="GO:0043138">
    <property type="term" value="F:3'-5' DNA helicase activity"/>
    <property type="evidence" value="ECO:0000318"/>
    <property type="project" value="GO_Central"/>
</dbReference>
<dbReference type="InterPro" id="IPR011545">
    <property type="entry name" value="DEAD/DEAH_box_helicase_dom"/>
</dbReference>
<feature type="domain" description="HRDC" evidence="12">
    <location>
        <begin position="514"/>
        <end position="594"/>
    </location>
</feature>
<dbReference type="Pfam" id="PF00271">
    <property type="entry name" value="Helicase_C"/>
    <property type="match status" value="1"/>
</dbReference>
<reference evidence="16" key="1">
    <citation type="journal article" date="2013" name="Science">
        <title>The Amborella genome and the evolution of flowering plants.</title>
        <authorList>
            <consortium name="Amborella Genome Project"/>
        </authorList>
    </citation>
    <scope>NUCLEOTIDE SEQUENCE [LARGE SCALE GENOMIC DNA]</scope>
</reference>
<protein>
    <recommendedName>
        <fullName evidence="10">ATP-dependent DNA helicase</fullName>
        <ecNumber evidence="10">5.6.2.4</ecNumber>
    </recommendedName>
</protein>
<accession>W1PBA6</accession>
<comment type="catalytic activity">
    <reaction evidence="10">
        <text>ATP + H2O = ADP + phosphate + H(+)</text>
        <dbReference type="Rhea" id="RHEA:13065"/>
        <dbReference type="ChEBI" id="CHEBI:15377"/>
        <dbReference type="ChEBI" id="CHEBI:15378"/>
        <dbReference type="ChEBI" id="CHEBI:30616"/>
        <dbReference type="ChEBI" id="CHEBI:43474"/>
        <dbReference type="ChEBI" id="CHEBI:456216"/>
    </reaction>
</comment>
<dbReference type="Pfam" id="PF16124">
    <property type="entry name" value="RecQ_Zn_bind"/>
    <property type="match status" value="1"/>
</dbReference>
<comment type="catalytic activity">
    <reaction evidence="9 10">
        <text>Couples ATP hydrolysis with the unwinding of duplex DNA by translocating in the 3'-5' direction.</text>
        <dbReference type="EC" id="5.6.2.4"/>
    </reaction>
</comment>
<dbReference type="Pfam" id="PF14493">
    <property type="entry name" value="HTH_40"/>
    <property type="match status" value="1"/>
</dbReference>
<evidence type="ECO:0000256" key="11">
    <source>
        <dbReference type="SAM" id="MobiDB-lite"/>
    </source>
</evidence>
<dbReference type="Pfam" id="PF00570">
    <property type="entry name" value="HRDC"/>
    <property type="match status" value="1"/>
</dbReference>
<dbReference type="GO" id="GO:0005524">
    <property type="term" value="F:ATP binding"/>
    <property type="evidence" value="ECO:0007669"/>
    <property type="project" value="UniProtKB-KW"/>
</dbReference>
<name>W1PBA6_AMBTC</name>
<sequence>MVVMATGSGKSLCYQVPPLVTGKLAVVISPLISLMQDQVMSLKQRGIRAQYLASTQKDTSVISNAENGQYDILYMTPEKACCITDRFWSKMLVVGLCLLAIDEAHCISEWGHDFRTEYKQLDKLRNFLPHVPFVALTATATEKVRVDIINSLKMNNPYIAIGSFDRNNLFYGAKPFNRSDSFRKDLVGEISKYICNGGSIIVYCTTIRDTNEVFESLQQAGIKAGFYHGQMTSKAREDSHRSFINDELHVMVATIAFGMGIDKPNIRCIIHYGCPKSLESYYQESGRCGRDGLPSKCWLYYSRSDFGKADFYCSEVQNEDRRKAIVQSVMEAQKYCMWTGCRRKFLLEFFGEQVSFTNCGNCDNCTDTNNEGKDISREAFLLLTCIKSCRGRWGLTMPIDILRGSRSKRIVENHFDGLPLHGLGRDHSINWWKGLGDQLLAHGYLTEAVQDVYRTVSVSPTGTQFLHASSADHQPPLILVLTHEMVEENQTGENPVKYEGDLNDLSALECQGLTKDEVHLYHKLLDLRMKLARNVGTAPYAICGDQTIQKISKIRPSSKARLANIDGVNQHLVTTYGNHIIESICHLSQELKLSLNGEEPTLMAVAHKPYPSTQKRSNPAKVEAWRMWQEHGLSFQKIANLPERPAPIQEQTVISYVLEAAREGYKIQWSRFCKETGLTCEIFKDIQLAVAKIGSKEKLKPIKEELPESVTYVHVKACLTMQELGLSANAILDVPELREDHATTKTRVCNKEDIVRENLVLDFSNIDGEEPSVSPRVTENKELTRHRKQACGSDAPISEKPAKLRHVDIDEISRNNRHKPDATMDSVLEWIGSHNGVGLSDILDHFKGSSRESVAAVLNGLEGEFLIYRKGELYIVM</sequence>
<gene>
    <name evidence="15" type="ORF">AMTR_s00077p00186260</name>
</gene>
<dbReference type="SUPFAM" id="SSF52540">
    <property type="entry name" value="P-loop containing nucleoside triphosphate hydrolases"/>
    <property type="match status" value="1"/>
</dbReference>
<keyword evidence="16" id="KW-1185">Reference proteome</keyword>
<dbReference type="GO" id="GO:0003677">
    <property type="term" value="F:DNA binding"/>
    <property type="evidence" value="ECO:0007669"/>
    <property type="project" value="UniProtKB-KW"/>
</dbReference>
<dbReference type="InterPro" id="IPR002121">
    <property type="entry name" value="HRDC_dom"/>
</dbReference>
<keyword evidence="7" id="KW-0238">DNA-binding</keyword>
<evidence type="ECO:0000313" key="15">
    <source>
        <dbReference type="EMBL" id="ERN04310.1"/>
    </source>
</evidence>
<dbReference type="InterPro" id="IPR032284">
    <property type="entry name" value="RecQ_Zn-bd"/>
</dbReference>
<dbReference type="GO" id="GO:0005634">
    <property type="term" value="C:nucleus"/>
    <property type="evidence" value="ECO:0000318"/>
    <property type="project" value="GO_Central"/>
</dbReference>
<dbReference type="PROSITE" id="PS51192">
    <property type="entry name" value="HELICASE_ATP_BIND_1"/>
    <property type="match status" value="1"/>
</dbReference>
<dbReference type="PANTHER" id="PTHR13710:SF120">
    <property type="entry name" value="BIFUNCTIONAL 3'-5' EXONUCLEASE_ATP-DEPENDENT HELICASE WRN"/>
    <property type="match status" value="1"/>
</dbReference>
<comment type="cofactor">
    <cofactor evidence="1">
        <name>Zn(2+)</name>
        <dbReference type="ChEBI" id="CHEBI:29105"/>
    </cofactor>
</comment>
<dbReference type="Proteomes" id="UP000017836">
    <property type="component" value="Unassembled WGS sequence"/>
</dbReference>
<dbReference type="eggNOG" id="KOG0351">
    <property type="taxonomic scope" value="Eukaryota"/>
</dbReference>
<feature type="region of interest" description="Disordered" evidence="11">
    <location>
        <begin position="770"/>
        <end position="797"/>
    </location>
</feature>
<evidence type="ECO:0000259" key="13">
    <source>
        <dbReference type="PROSITE" id="PS51192"/>
    </source>
</evidence>
<dbReference type="InterPro" id="IPR001650">
    <property type="entry name" value="Helicase_C-like"/>
</dbReference>
<evidence type="ECO:0000256" key="1">
    <source>
        <dbReference type="ARBA" id="ARBA00001947"/>
    </source>
</evidence>
<dbReference type="InterPro" id="IPR027417">
    <property type="entry name" value="P-loop_NTPase"/>
</dbReference>
<dbReference type="NCBIfam" id="TIGR00614">
    <property type="entry name" value="recQ_fam"/>
    <property type="match status" value="1"/>
</dbReference>
<keyword evidence="3 10" id="KW-0547">Nucleotide-binding</keyword>
<dbReference type="SMART" id="SM00956">
    <property type="entry name" value="RQC"/>
    <property type="match status" value="1"/>
</dbReference>
<dbReference type="HOGENOM" id="CLU_001103_14_3_1"/>
<evidence type="ECO:0000256" key="6">
    <source>
        <dbReference type="ARBA" id="ARBA00022840"/>
    </source>
</evidence>
<evidence type="ECO:0000256" key="4">
    <source>
        <dbReference type="ARBA" id="ARBA00022801"/>
    </source>
</evidence>
<evidence type="ECO:0000259" key="12">
    <source>
        <dbReference type="PROSITE" id="PS50967"/>
    </source>
</evidence>
<dbReference type="GO" id="GO:0005737">
    <property type="term" value="C:cytoplasm"/>
    <property type="evidence" value="ECO:0000318"/>
    <property type="project" value="GO_Central"/>
</dbReference>
<dbReference type="Gene3D" id="1.10.150.80">
    <property type="entry name" value="HRDC domain"/>
    <property type="match status" value="1"/>
</dbReference>
<evidence type="ECO:0000256" key="7">
    <source>
        <dbReference type="ARBA" id="ARBA00023125"/>
    </source>
</evidence>
<dbReference type="OMA" id="VGLTHEI"/>
<dbReference type="SUPFAM" id="SSF47819">
    <property type="entry name" value="HRDC-like"/>
    <property type="match status" value="1"/>
</dbReference>
<comment type="subcellular location">
    <subcellularLocation>
        <location evidence="10">Nucleus</location>
    </subcellularLocation>
</comment>
<feature type="domain" description="Helicase ATP-binding" evidence="13">
    <location>
        <begin position="1"/>
        <end position="158"/>
    </location>
</feature>
<comment type="similarity">
    <text evidence="2 10">Belongs to the helicase family. RecQ subfamily.</text>
</comment>
<evidence type="ECO:0000313" key="16">
    <source>
        <dbReference type="Proteomes" id="UP000017836"/>
    </source>
</evidence>
<evidence type="ECO:0000256" key="3">
    <source>
        <dbReference type="ARBA" id="ARBA00022741"/>
    </source>
</evidence>
<dbReference type="Pfam" id="PF09382">
    <property type="entry name" value="RQC"/>
    <property type="match status" value="1"/>
</dbReference>
<keyword evidence="10" id="KW-0539">Nucleus</keyword>
<dbReference type="PROSITE" id="PS51194">
    <property type="entry name" value="HELICASE_CTER"/>
    <property type="match status" value="1"/>
</dbReference>
<dbReference type="SMART" id="SM00487">
    <property type="entry name" value="DEXDc"/>
    <property type="match status" value="1"/>
</dbReference>
<dbReference type="EC" id="5.6.2.4" evidence="10"/>